<keyword evidence="2" id="KW-0808">Transferase</keyword>
<dbReference type="GO" id="GO:0033819">
    <property type="term" value="F:lipoyl(octanoyl) transferase activity"/>
    <property type="evidence" value="ECO:0007669"/>
    <property type="project" value="UniProtKB-EC"/>
</dbReference>
<gene>
    <name evidence="2" type="primary">lipM</name>
    <name evidence="2" type="ORF">BWY73_00522</name>
</gene>
<dbReference type="Proteomes" id="UP000485484">
    <property type="component" value="Unassembled WGS sequence"/>
</dbReference>
<evidence type="ECO:0000313" key="2">
    <source>
        <dbReference type="EMBL" id="OPZ93019.1"/>
    </source>
</evidence>
<comment type="caution">
    <text evidence="2">The sequence shown here is derived from an EMBL/GenBank/DDBJ whole genome shotgun (WGS) entry which is preliminary data.</text>
</comment>
<dbReference type="PROSITE" id="PS51733">
    <property type="entry name" value="BPL_LPL_CATALYTIC"/>
    <property type="match status" value="1"/>
</dbReference>
<reference evidence="2" key="1">
    <citation type="submission" date="2017-02" db="EMBL/GenBank/DDBJ databases">
        <title>Delving into the versatile metabolic prowess of the omnipresent phylum Bacteroidetes.</title>
        <authorList>
            <person name="Nobu M.K."/>
            <person name="Mei R."/>
            <person name="Narihiro T."/>
            <person name="Kuroda K."/>
            <person name="Liu W.-T."/>
        </authorList>
    </citation>
    <scope>NUCLEOTIDE SEQUENCE</scope>
    <source>
        <strain evidence="2">ADurb.Bin417</strain>
    </source>
</reference>
<sequence>METTKVWNLLDTGGRDGAWNMACDLKLLAAAERKEIGPTLRFYRWEPPAVSLGATQKAEEEVSIEFCRREGIPVVRRPSGGGAIFHDDELTYSFVARTEAHPDFGDLLKSYYLIIEGLRRGLAGLGVPADTRGGAGGGSPERYLPCFALASRHDLTSGGKKLIGSAQKRRRQAFLQHGSLPFSYRPELVNRIFLRPENFFEKATCLTETLGGRRPPETAVKQALQAGLESVFGCSFQGLEFKF</sequence>
<dbReference type="InterPro" id="IPR004143">
    <property type="entry name" value="BPL_LPL_catalytic"/>
</dbReference>
<dbReference type="InterPro" id="IPR050664">
    <property type="entry name" value="Octanoyltrans_LipM/LipL"/>
</dbReference>
<accession>A0A1V5MII6</accession>
<dbReference type="AlphaFoldDB" id="A0A1V5MII6"/>
<proteinExistence type="predicted"/>
<dbReference type="Pfam" id="PF21948">
    <property type="entry name" value="LplA-B_cat"/>
    <property type="match status" value="1"/>
</dbReference>
<dbReference type="EC" id="2.3.1.181" evidence="2"/>
<evidence type="ECO:0000259" key="1">
    <source>
        <dbReference type="PROSITE" id="PS51733"/>
    </source>
</evidence>
<dbReference type="PANTHER" id="PTHR43679:SF2">
    <property type="entry name" value="OCTANOYL-[GCVH]:PROTEIN N-OCTANOYLTRANSFERASE"/>
    <property type="match status" value="1"/>
</dbReference>
<dbReference type="CDD" id="cd16443">
    <property type="entry name" value="LplA"/>
    <property type="match status" value="1"/>
</dbReference>
<dbReference type="EMBL" id="MWAK01000050">
    <property type="protein sequence ID" value="OPZ93019.1"/>
    <property type="molecule type" value="Genomic_DNA"/>
</dbReference>
<organism evidence="2">
    <name type="scientific">candidate division TA06 bacterium ADurb.Bin417</name>
    <dbReference type="NCBI Taxonomy" id="1852828"/>
    <lineage>
        <taxon>Bacteria</taxon>
        <taxon>Bacteria division TA06</taxon>
    </lineage>
</organism>
<dbReference type="PANTHER" id="PTHR43679">
    <property type="entry name" value="OCTANOYLTRANSFERASE LIPM-RELATED"/>
    <property type="match status" value="1"/>
</dbReference>
<dbReference type="InterPro" id="IPR045864">
    <property type="entry name" value="aa-tRNA-synth_II/BPL/LPL"/>
</dbReference>
<dbReference type="Gene3D" id="3.30.930.10">
    <property type="entry name" value="Bira Bifunctional Protein, Domain 2"/>
    <property type="match status" value="1"/>
</dbReference>
<dbReference type="SUPFAM" id="SSF55681">
    <property type="entry name" value="Class II aaRS and biotin synthetases"/>
    <property type="match status" value="1"/>
</dbReference>
<keyword evidence="2" id="KW-0012">Acyltransferase</keyword>
<name>A0A1V5MII6_UNCT6</name>
<protein>
    <submittedName>
        <fullName evidence="2">Octanoyltransferase LipM</fullName>
        <ecNumber evidence="2">2.3.1.181</ecNumber>
    </submittedName>
</protein>
<feature type="domain" description="BPL/LPL catalytic" evidence="1">
    <location>
        <begin position="34"/>
        <end position="236"/>
    </location>
</feature>